<dbReference type="STRING" id="326522.BWD08_05440"/>
<dbReference type="AlphaFoldDB" id="A0A3S4YPG7"/>
<dbReference type="KEGG" id="nani:NCTC12227_00032"/>
<gene>
    <name evidence="1" type="ORF">NCTC12227_00032</name>
</gene>
<dbReference type="RefSeq" id="WP_107928534.1">
    <property type="nucleotide sequence ID" value="NZ_JBGNXI010000002.1"/>
</dbReference>
<evidence type="ECO:0000313" key="1">
    <source>
        <dbReference type="EMBL" id="VEJ20331.1"/>
    </source>
</evidence>
<evidence type="ECO:0000313" key="2">
    <source>
        <dbReference type="Proteomes" id="UP000268229"/>
    </source>
</evidence>
<dbReference type="Proteomes" id="UP000268229">
    <property type="component" value="Chromosome"/>
</dbReference>
<keyword evidence="2" id="KW-1185">Reference proteome</keyword>
<dbReference type="EMBL" id="LR134516">
    <property type="protein sequence ID" value="VEJ20331.1"/>
    <property type="molecule type" value="Genomic_DNA"/>
</dbReference>
<name>A0A3S4YPG7_9NEIS</name>
<organism evidence="1 2">
    <name type="scientific">Neisseria animaloris</name>
    <dbReference type="NCBI Taxonomy" id="326522"/>
    <lineage>
        <taxon>Bacteria</taxon>
        <taxon>Pseudomonadati</taxon>
        <taxon>Pseudomonadota</taxon>
        <taxon>Betaproteobacteria</taxon>
        <taxon>Neisseriales</taxon>
        <taxon>Neisseriaceae</taxon>
        <taxon>Neisseria</taxon>
    </lineage>
</organism>
<reference evidence="1 2" key="1">
    <citation type="submission" date="2018-12" db="EMBL/GenBank/DDBJ databases">
        <authorList>
            <consortium name="Pathogen Informatics"/>
        </authorList>
    </citation>
    <scope>NUCLEOTIDE SEQUENCE [LARGE SCALE GENOMIC DNA]</scope>
    <source>
        <strain evidence="1 2">NCTC12227</strain>
    </source>
</reference>
<accession>A0A3S4YPG7</accession>
<dbReference type="OrthoDB" id="8602450at2"/>
<protein>
    <submittedName>
        <fullName evidence="1">VacJ-like protein</fullName>
    </submittedName>
</protein>
<sequence length="120" mass="14215">MYEVNRSVFLLVPLEPFWNWLQSLPEVDLDDIRLEDLQADANAYMVKPCETVDEVWDEIENRFEEIFAAELGDWCEDESYWPDLHADIFGEWFDIQLSTVVTDLEQEPLGREIFQPITLN</sequence>
<proteinExistence type="predicted"/>